<accession>A0A3P8SMS2</accession>
<proteinExistence type="predicted"/>
<evidence type="ECO:0000256" key="1">
    <source>
        <dbReference type="SAM" id="SignalP"/>
    </source>
</evidence>
<evidence type="ECO:0000313" key="4">
    <source>
        <dbReference type="Proteomes" id="UP000265080"/>
    </source>
</evidence>
<feature type="domain" description="C-type lectin" evidence="2">
    <location>
        <begin position="32"/>
        <end position="118"/>
    </location>
</feature>
<reference evidence="3" key="3">
    <citation type="submission" date="2025-09" db="UniProtKB">
        <authorList>
            <consortium name="Ensembl"/>
        </authorList>
    </citation>
    <scope>IDENTIFICATION</scope>
</reference>
<dbReference type="Proteomes" id="UP000265080">
    <property type="component" value="Chromosome 19"/>
</dbReference>
<dbReference type="PROSITE" id="PS50041">
    <property type="entry name" value="C_TYPE_LECTIN_2"/>
    <property type="match status" value="1"/>
</dbReference>
<evidence type="ECO:0000259" key="2">
    <source>
        <dbReference type="PROSITE" id="PS50041"/>
    </source>
</evidence>
<dbReference type="GeneTree" id="ENSGT01040000242254"/>
<sequence>MASGYFIICLTSLLCAYMCPRHELQVVSKPETWRAALHYCRENNKELASARSKAENLIESVWIGLFQDEWKWSDQSASSFRYWHGTQPNNDGKCVLYNPSDRTWYDRDCAQKFLFCCYRGKYKISVSLVMKVIHSSCLQRCV</sequence>
<dbReference type="Gene3D" id="3.10.100.10">
    <property type="entry name" value="Mannose-Binding Protein A, subunit A"/>
    <property type="match status" value="1"/>
</dbReference>
<dbReference type="PANTHER" id="PTHR45784">
    <property type="entry name" value="C-TYPE LECTIN DOMAIN FAMILY 20 MEMBER A-RELATED"/>
    <property type="match status" value="1"/>
</dbReference>
<dbReference type="InterPro" id="IPR016187">
    <property type="entry name" value="CTDL_fold"/>
</dbReference>
<keyword evidence="4" id="KW-1185">Reference proteome</keyword>
<dbReference type="Pfam" id="PF00059">
    <property type="entry name" value="Lectin_C"/>
    <property type="match status" value="1"/>
</dbReference>
<feature type="signal peptide" evidence="1">
    <location>
        <begin position="1"/>
        <end position="16"/>
    </location>
</feature>
<feature type="chain" id="PRO_5045586711" description="C-type lectin domain-containing protein" evidence="1">
    <location>
        <begin position="17"/>
        <end position="142"/>
    </location>
</feature>
<dbReference type="PANTHER" id="PTHR45784:SF3">
    <property type="entry name" value="C-TYPE LECTIN DOMAIN FAMILY 4 MEMBER K-LIKE-RELATED"/>
    <property type="match status" value="1"/>
</dbReference>
<dbReference type="AlphaFoldDB" id="A0A3P8SMS2"/>
<dbReference type="InterPro" id="IPR001304">
    <property type="entry name" value="C-type_lectin-like"/>
</dbReference>
<organism evidence="3 4">
    <name type="scientific">Amphiprion percula</name>
    <name type="common">Orange clownfish</name>
    <name type="synonym">Lutjanus percula</name>
    <dbReference type="NCBI Taxonomy" id="161767"/>
    <lineage>
        <taxon>Eukaryota</taxon>
        <taxon>Metazoa</taxon>
        <taxon>Chordata</taxon>
        <taxon>Craniata</taxon>
        <taxon>Vertebrata</taxon>
        <taxon>Euteleostomi</taxon>
        <taxon>Actinopterygii</taxon>
        <taxon>Neopterygii</taxon>
        <taxon>Teleostei</taxon>
        <taxon>Neoteleostei</taxon>
        <taxon>Acanthomorphata</taxon>
        <taxon>Ovalentaria</taxon>
        <taxon>Pomacentridae</taxon>
        <taxon>Amphiprion</taxon>
    </lineage>
</organism>
<protein>
    <recommendedName>
        <fullName evidence="2">C-type lectin domain-containing protein</fullName>
    </recommendedName>
</protein>
<evidence type="ECO:0000313" key="3">
    <source>
        <dbReference type="Ensembl" id="ENSAPEP00000013472.1"/>
    </source>
</evidence>
<dbReference type="InterPro" id="IPR016186">
    <property type="entry name" value="C-type_lectin-like/link_sf"/>
</dbReference>
<reference evidence="3 4" key="1">
    <citation type="submission" date="2018-03" db="EMBL/GenBank/DDBJ databases">
        <title>Finding Nemo's genes: A chromosome-scale reference assembly of the genome of the orange clownfish Amphiprion percula.</title>
        <authorList>
            <person name="Lehmann R."/>
        </authorList>
    </citation>
    <scope>NUCLEOTIDE SEQUENCE</scope>
</reference>
<keyword evidence="1" id="KW-0732">Signal</keyword>
<dbReference type="SUPFAM" id="SSF56436">
    <property type="entry name" value="C-type lectin-like"/>
    <property type="match status" value="1"/>
</dbReference>
<name>A0A3P8SMS2_AMPPE</name>
<dbReference type="Ensembl" id="ENSAPET00000013830.1">
    <property type="protein sequence ID" value="ENSAPEP00000013472.1"/>
    <property type="gene ID" value="ENSAPEG00000009505.1"/>
</dbReference>
<dbReference type="SMART" id="SM00034">
    <property type="entry name" value="CLECT"/>
    <property type="match status" value="1"/>
</dbReference>
<reference evidence="3" key="2">
    <citation type="submission" date="2025-08" db="UniProtKB">
        <authorList>
            <consortium name="Ensembl"/>
        </authorList>
    </citation>
    <scope>IDENTIFICATION</scope>
</reference>
<dbReference type="STRING" id="161767.ENSAPEP00000013472"/>